<name>A0A848DAT2_9PSEU</name>
<protein>
    <submittedName>
        <fullName evidence="1">Putative glycolipid-binding domain-containing protein</fullName>
    </submittedName>
</protein>
<evidence type="ECO:0000313" key="2">
    <source>
        <dbReference type="Proteomes" id="UP000586918"/>
    </source>
</evidence>
<dbReference type="AlphaFoldDB" id="A0A848DAT2"/>
<dbReference type="SUPFAM" id="SSF159275">
    <property type="entry name" value="PA1994-like"/>
    <property type="match status" value="1"/>
</dbReference>
<comment type="caution">
    <text evidence="1">The sequence shown here is derived from an EMBL/GenBank/DDBJ whole genome shotgun (WGS) entry which is preliminary data.</text>
</comment>
<keyword evidence="2" id="KW-1185">Reference proteome</keyword>
<dbReference type="EMBL" id="JAAXKZ010000001">
    <property type="protein sequence ID" value="NMH90044.1"/>
    <property type="molecule type" value="Genomic_DNA"/>
</dbReference>
<accession>A0A848DAT2</accession>
<sequence>MTTMLTWQADGAVGLEGTRLLLGAGGLRALGRLVRLGADQEFTASYRAVVGEDGTVQRLSVTAATAERERHLTLNRTEDGFWLLDTGAGSDRSEFGGAVDVDLEYSPLFNTLPIRRLGLHREPGDHVLPVVFVSLPDLEVELVDQRYRTVSTLDEEGLGEAVVGFSSGDFAAELVVDSDAVVSRYPGVAQRVTAAGAEPVAG</sequence>
<dbReference type="InterPro" id="IPR009467">
    <property type="entry name" value="Glycolipid-bd_prot_put"/>
</dbReference>
<dbReference type="Pfam" id="PF06475">
    <property type="entry name" value="Glycolipid_bind"/>
    <property type="match status" value="1"/>
</dbReference>
<proteinExistence type="predicted"/>
<gene>
    <name evidence="1" type="ORF">HF519_00215</name>
</gene>
<reference evidence="1 2" key="1">
    <citation type="submission" date="2020-04" db="EMBL/GenBank/DDBJ databases">
        <authorList>
            <person name="Klaysubun C."/>
            <person name="Duangmal K."/>
            <person name="Lipun K."/>
        </authorList>
    </citation>
    <scope>NUCLEOTIDE SEQUENCE [LARGE SCALE GENOMIC DNA]</scope>
    <source>
        <strain evidence="1 2">DSM 45300</strain>
    </source>
</reference>
<organism evidence="1 2">
    <name type="scientific">Pseudonocardia bannensis</name>
    <dbReference type="NCBI Taxonomy" id="630973"/>
    <lineage>
        <taxon>Bacteria</taxon>
        <taxon>Bacillati</taxon>
        <taxon>Actinomycetota</taxon>
        <taxon>Actinomycetes</taxon>
        <taxon>Pseudonocardiales</taxon>
        <taxon>Pseudonocardiaceae</taxon>
        <taxon>Pseudonocardia</taxon>
    </lineage>
</organism>
<evidence type="ECO:0000313" key="1">
    <source>
        <dbReference type="EMBL" id="NMH90044.1"/>
    </source>
</evidence>
<dbReference type="Proteomes" id="UP000586918">
    <property type="component" value="Unassembled WGS sequence"/>
</dbReference>